<dbReference type="Pfam" id="PF07859">
    <property type="entry name" value="Abhydrolase_3"/>
    <property type="match status" value="1"/>
</dbReference>
<dbReference type="InterPro" id="IPR029058">
    <property type="entry name" value="AB_hydrolase_fold"/>
</dbReference>
<comment type="similarity">
    <text evidence="1">Belongs to the 'GDXG' lipolytic enzyme family.</text>
</comment>
<dbReference type="GO" id="GO:0016787">
    <property type="term" value="F:hydrolase activity"/>
    <property type="evidence" value="ECO:0007669"/>
    <property type="project" value="UniProtKB-KW"/>
</dbReference>
<comment type="caution">
    <text evidence="5">The sequence shown here is derived from an EMBL/GenBank/DDBJ whole genome shotgun (WGS) entry which is preliminary data.</text>
</comment>
<dbReference type="InterPro" id="IPR033140">
    <property type="entry name" value="Lipase_GDXG_put_SER_AS"/>
</dbReference>
<evidence type="ECO:0000256" key="2">
    <source>
        <dbReference type="ARBA" id="ARBA00022801"/>
    </source>
</evidence>
<dbReference type="PROSITE" id="PS01173">
    <property type="entry name" value="LIPASE_GDXG_HIS"/>
    <property type="match status" value="1"/>
</dbReference>
<dbReference type="InterPro" id="IPR050300">
    <property type="entry name" value="GDXG_lipolytic_enzyme"/>
</dbReference>
<accession>A0A939BX50</accession>
<keyword evidence="2 5" id="KW-0378">Hydrolase</keyword>
<organism evidence="5 6">
    <name type="scientific">Nocardioides faecalis</name>
    <dbReference type="NCBI Taxonomy" id="2803858"/>
    <lineage>
        <taxon>Bacteria</taxon>
        <taxon>Bacillati</taxon>
        <taxon>Actinomycetota</taxon>
        <taxon>Actinomycetes</taxon>
        <taxon>Propionibacteriales</taxon>
        <taxon>Nocardioidaceae</taxon>
        <taxon>Nocardioides</taxon>
    </lineage>
</organism>
<dbReference type="InterPro" id="IPR013094">
    <property type="entry name" value="AB_hydrolase_3"/>
</dbReference>
<protein>
    <submittedName>
        <fullName evidence="5">Alpha/beta hydrolase</fullName>
    </submittedName>
</protein>
<keyword evidence="6" id="KW-1185">Reference proteome</keyword>
<sequence>MPLHPELAPLLALIDAGIPMHTLSPVEARASFRRLTVESRDPASLPEVASVEETTVAGGAGELPARVYRPVGEDAARATVVLLHGGGYVVGDLDTHEGMARALCAGLDAVVVSVDYRLAPEAPYPAAAQDAIAAVTDVRGRLGELGGGDVLGVAGDSAGGNLAAVASQHVDGIAAQLLVYPATDVLGEYPSRTENGSGFFLDTPTLGWFIDHYAPPGTDLAEPTISPLRGKLDGLPPAVVVTAELDPLRDEGNAYAHALAEAGVTVDLVTYPGLIHGFFDMGTWSPACQQAIDDTIARFARLLSAAR</sequence>
<evidence type="ECO:0000256" key="3">
    <source>
        <dbReference type="PROSITE-ProRule" id="PRU10038"/>
    </source>
</evidence>
<dbReference type="EMBL" id="JAERTX010000003">
    <property type="protein sequence ID" value="MBM9459013.1"/>
    <property type="molecule type" value="Genomic_DNA"/>
</dbReference>
<name>A0A939BX50_9ACTN</name>
<evidence type="ECO:0000313" key="5">
    <source>
        <dbReference type="EMBL" id="MBM9459013.1"/>
    </source>
</evidence>
<dbReference type="SUPFAM" id="SSF53474">
    <property type="entry name" value="alpha/beta-Hydrolases"/>
    <property type="match status" value="1"/>
</dbReference>
<dbReference type="Gene3D" id="3.40.50.1820">
    <property type="entry name" value="alpha/beta hydrolase"/>
    <property type="match status" value="1"/>
</dbReference>
<dbReference type="PROSITE" id="PS01174">
    <property type="entry name" value="LIPASE_GDXG_SER"/>
    <property type="match status" value="1"/>
</dbReference>
<dbReference type="PANTHER" id="PTHR48081:SF8">
    <property type="entry name" value="ALPHA_BETA HYDROLASE FOLD-3 DOMAIN-CONTAINING PROTEIN-RELATED"/>
    <property type="match status" value="1"/>
</dbReference>
<evidence type="ECO:0000256" key="1">
    <source>
        <dbReference type="ARBA" id="ARBA00010515"/>
    </source>
</evidence>
<dbReference type="RefSeq" id="WP_205290313.1">
    <property type="nucleotide sequence ID" value="NZ_CP074406.1"/>
</dbReference>
<dbReference type="AlphaFoldDB" id="A0A939BX50"/>
<reference evidence="5" key="1">
    <citation type="submission" date="2021-01" db="EMBL/GenBank/DDBJ databases">
        <title>Novel species in genus Nocardioides.</title>
        <authorList>
            <person name="Zhang G."/>
        </authorList>
    </citation>
    <scope>NUCLEOTIDE SEQUENCE</scope>
    <source>
        <strain evidence="5">Zg-536</strain>
    </source>
</reference>
<evidence type="ECO:0000259" key="4">
    <source>
        <dbReference type="Pfam" id="PF07859"/>
    </source>
</evidence>
<proteinExistence type="inferred from homology"/>
<dbReference type="InterPro" id="IPR002168">
    <property type="entry name" value="Lipase_GDXG_HIS_AS"/>
</dbReference>
<gene>
    <name evidence="5" type="ORF">JK386_03790</name>
</gene>
<feature type="active site" evidence="3">
    <location>
        <position position="157"/>
    </location>
</feature>
<evidence type="ECO:0000313" key="6">
    <source>
        <dbReference type="Proteomes" id="UP000663791"/>
    </source>
</evidence>
<dbReference type="Proteomes" id="UP000663791">
    <property type="component" value="Unassembled WGS sequence"/>
</dbReference>
<dbReference type="PANTHER" id="PTHR48081">
    <property type="entry name" value="AB HYDROLASE SUPERFAMILY PROTEIN C4A8.06C"/>
    <property type="match status" value="1"/>
</dbReference>
<feature type="domain" description="Alpha/beta hydrolase fold-3" evidence="4">
    <location>
        <begin position="80"/>
        <end position="279"/>
    </location>
</feature>